<reference evidence="4" key="2">
    <citation type="submission" date="2025-08" db="UniProtKB">
        <authorList>
            <consortium name="RefSeq"/>
        </authorList>
    </citation>
    <scope>IDENTIFICATION</scope>
    <source>
        <strain evidence="4">14028-0561.14</strain>
        <tissue evidence="4">Whole fly</tissue>
    </source>
</reference>
<dbReference type="GeneID" id="108082697"/>
<organism evidence="3 4">
    <name type="scientific">Drosophila kikkawai</name>
    <name type="common">Fruit fly</name>
    <dbReference type="NCBI Taxonomy" id="30033"/>
    <lineage>
        <taxon>Eukaryota</taxon>
        <taxon>Metazoa</taxon>
        <taxon>Ecdysozoa</taxon>
        <taxon>Arthropoda</taxon>
        <taxon>Hexapoda</taxon>
        <taxon>Insecta</taxon>
        <taxon>Pterygota</taxon>
        <taxon>Neoptera</taxon>
        <taxon>Endopterygota</taxon>
        <taxon>Diptera</taxon>
        <taxon>Brachycera</taxon>
        <taxon>Muscomorpha</taxon>
        <taxon>Ephydroidea</taxon>
        <taxon>Drosophilidae</taxon>
        <taxon>Drosophila</taxon>
        <taxon>Sophophora</taxon>
    </lineage>
</organism>
<keyword evidence="2" id="KW-1133">Transmembrane helix</keyword>
<proteinExistence type="predicted"/>
<dbReference type="OrthoDB" id="7860095at2759"/>
<evidence type="ECO:0000313" key="3">
    <source>
        <dbReference type="Proteomes" id="UP001652661"/>
    </source>
</evidence>
<feature type="region of interest" description="Disordered" evidence="1">
    <location>
        <begin position="91"/>
        <end position="130"/>
    </location>
</feature>
<dbReference type="Proteomes" id="UP001652661">
    <property type="component" value="Chromosome 2L"/>
</dbReference>
<evidence type="ECO:0000256" key="2">
    <source>
        <dbReference type="SAM" id="Phobius"/>
    </source>
</evidence>
<protein>
    <submittedName>
        <fullName evidence="4">Uncharacterized protein</fullName>
    </submittedName>
</protein>
<keyword evidence="2" id="KW-0472">Membrane</keyword>
<keyword evidence="2" id="KW-0812">Transmembrane</keyword>
<accession>A0A6P4IXB5</accession>
<sequence length="130" mass="13011">MDEVHLAIGVTGVVALIVIVANSVSCVSGRVAEYTGPSISDLVIRGSPVAHQLTGLEGEPSLVEGDGINATCSVVCCITGKAGAIVGPFLPRLPSLTQPNAEEKDADTKAEPEPAAGASAPVQAVPPGEE</sequence>
<dbReference type="RefSeq" id="XP_017033692.1">
    <property type="nucleotide sequence ID" value="XM_017178203.3"/>
</dbReference>
<gene>
    <name evidence="4" type="primary">LOC108082697</name>
</gene>
<reference evidence="3" key="1">
    <citation type="submission" date="2025-05" db="UniProtKB">
        <authorList>
            <consortium name="RefSeq"/>
        </authorList>
    </citation>
    <scope>NUCLEOTIDE SEQUENCE [LARGE SCALE GENOMIC DNA]</scope>
    <source>
        <strain evidence="3">14028-0561.14</strain>
    </source>
</reference>
<evidence type="ECO:0000313" key="4">
    <source>
        <dbReference type="RefSeq" id="XP_017033692.1"/>
    </source>
</evidence>
<feature type="compositionally biased region" description="Basic and acidic residues" evidence="1">
    <location>
        <begin position="101"/>
        <end position="112"/>
    </location>
</feature>
<name>A0A6P4IXB5_DROKI</name>
<dbReference type="AlphaFoldDB" id="A0A6P4IXB5"/>
<keyword evidence="3" id="KW-1185">Reference proteome</keyword>
<feature type="transmembrane region" description="Helical" evidence="2">
    <location>
        <begin position="6"/>
        <end position="24"/>
    </location>
</feature>
<evidence type="ECO:0000256" key="1">
    <source>
        <dbReference type="SAM" id="MobiDB-lite"/>
    </source>
</evidence>